<name>A0A2D2C6F2_9RHOB</name>
<dbReference type="Proteomes" id="UP000229314">
    <property type="component" value="Plasmid pTT13-2"/>
</dbReference>
<feature type="DNA-binding region" description="H-T-H motif" evidence="4">
    <location>
        <begin position="55"/>
        <end position="74"/>
    </location>
</feature>
<evidence type="ECO:0000256" key="5">
    <source>
        <dbReference type="SAM" id="MobiDB-lite"/>
    </source>
</evidence>
<keyword evidence="3" id="KW-0804">Transcription</keyword>
<evidence type="ECO:0000313" key="8">
    <source>
        <dbReference type="EMBL" id="AYF03752.1"/>
    </source>
</evidence>
<geneLocation type="plasmid" evidence="7">
    <name>pTT13-2</name>
</geneLocation>
<accession>A0A2D2C6F2</accession>
<dbReference type="InterPro" id="IPR009057">
    <property type="entry name" value="Homeodomain-like_sf"/>
</dbReference>
<dbReference type="SUPFAM" id="SSF46689">
    <property type="entry name" value="Homeodomain-like"/>
    <property type="match status" value="1"/>
</dbReference>
<dbReference type="Gene3D" id="1.10.357.10">
    <property type="entry name" value="Tetracycline Repressor, domain 2"/>
    <property type="match status" value="1"/>
</dbReference>
<dbReference type="EMBL" id="CP024424">
    <property type="protein sequence ID" value="ATQ58083.1"/>
    <property type="molecule type" value="Genomic_DNA"/>
</dbReference>
<dbReference type="InterPro" id="IPR036271">
    <property type="entry name" value="Tet_transcr_reg_TetR-rel_C_sf"/>
</dbReference>
<reference evidence="11" key="3">
    <citation type="submission" date="2018-07" db="EMBL/GenBank/DDBJ databases">
        <title>Genome Structure of the Opportunistic Pathogen Paracoccus yeei (Alphaproteobacteria) and Identification of Putative Virulence Factors.</title>
        <authorList>
            <person name="Lasek R."/>
            <person name="Szuplewska M."/>
            <person name="Mitura M."/>
            <person name="Decewicz P."/>
            <person name="Chmielowska C."/>
            <person name="Pawlot A."/>
            <person name="Sentkowska D."/>
            <person name="Czarnecki J."/>
            <person name="Bartosik D."/>
        </authorList>
    </citation>
    <scope>NUCLEOTIDE SEQUENCE [LARGE SCALE GENOMIC DNA]</scope>
    <source>
        <strain evidence="11">CCUG 32053</strain>
        <plasmid evidence="11">pyee2</plasmid>
    </source>
</reference>
<evidence type="ECO:0000256" key="3">
    <source>
        <dbReference type="ARBA" id="ARBA00023163"/>
    </source>
</evidence>
<geneLocation type="plasmid" evidence="9 12">
    <name>unnamed4</name>
</geneLocation>
<reference evidence="9 12" key="4">
    <citation type="submission" date="2019-09" db="EMBL/GenBank/DDBJ databases">
        <title>FDA dAtabase for Regulatory Grade micrObial Sequences (FDA-ARGOS): Supporting development and validation of Infectious Disease Dx tests.</title>
        <authorList>
            <person name="Sciortino C."/>
            <person name="Tallon L."/>
            <person name="Sadzewicz L."/>
            <person name="Vavikolanu K."/>
            <person name="Mehta A."/>
            <person name="Aluvathingal J."/>
            <person name="Nadendla S."/>
            <person name="Nandy P."/>
            <person name="Geyer C."/>
            <person name="Yan Y."/>
            <person name="Sichtig H."/>
        </authorList>
    </citation>
    <scope>NUCLEOTIDE SEQUENCE [LARGE SCALE GENOMIC DNA]</scope>
    <source>
        <strain evidence="9 12">FDAARGOS_643</strain>
        <plasmid evidence="9 12">unnamed4</plasmid>
    </source>
</reference>
<keyword evidence="1" id="KW-0805">Transcription regulation</keyword>
<evidence type="ECO:0000259" key="6">
    <source>
        <dbReference type="PROSITE" id="PS50977"/>
    </source>
</evidence>
<dbReference type="EMBL" id="CP031080">
    <property type="protein sequence ID" value="AYF03752.1"/>
    <property type="molecule type" value="Genomic_DNA"/>
</dbReference>
<dbReference type="EMBL" id="CP044082">
    <property type="protein sequence ID" value="QEU10680.1"/>
    <property type="molecule type" value="Genomic_DNA"/>
</dbReference>
<dbReference type="GeneID" id="78899882"/>
<dbReference type="SUPFAM" id="SSF48498">
    <property type="entry name" value="Tetracyclin repressor-like, C-terminal domain"/>
    <property type="match status" value="1"/>
</dbReference>
<evidence type="ECO:0000313" key="11">
    <source>
        <dbReference type="Proteomes" id="UP000272010"/>
    </source>
</evidence>
<dbReference type="RefSeq" id="WP_099650451.1">
    <property type="nucleotide sequence ID" value="NZ_CAJGAB010000040.1"/>
</dbReference>
<dbReference type="Pfam" id="PF17939">
    <property type="entry name" value="TetR_C_30"/>
    <property type="match status" value="1"/>
</dbReference>
<proteinExistence type="predicted"/>
<reference evidence="7 10" key="1">
    <citation type="submission" date="2017-10" db="EMBL/GenBank/DDBJ databases">
        <title>Complete genome sequence of Paracoccus yeei TT13 isolated from human skin.</title>
        <authorList>
            <person name="Lee K."/>
            <person name="Lim J.Y."/>
            <person name="Hwang I."/>
        </authorList>
    </citation>
    <scope>NUCLEOTIDE SEQUENCE [LARGE SCALE GENOMIC DNA]</scope>
    <source>
        <strain evidence="7 10">TT13</strain>
        <plasmid evidence="10">Plasmid ptt13-2</plasmid>
        <plasmid evidence="7">pTT13-2</plasmid>
    </source>
</reference>
<geneLocation type="plasmid" evidence="10">
    <name>ptt13-2</name>
</geneLocation>
<dbReference type="PANTHER" id="PTHR30055">
    <property type="entry name" value="HTH-TYPE TRANSCRIPTIONAL REGULATOR RUTR"/>
    <property type="match status" value="1"/>
</dbReference>
<dbReference type="AlphaFoldDB" id="A0A2D2C6F2"/>
<geneLocation type="plasmid" evidence="11">
    <name>pyee2</name>
</geneLocation>
<sequence>MSAPQDRMAEAAPPARPRGGRIRRPGRPEGQTNLADNILDAAEVLFAESGYAGTTLRQVAERLAVTPAMIAYYFQNKDNLFRAVFTRRGFSISRQRMERLQQLQTAGPHTVEDLVRAFIAPAAALFDDPQGRAFLRLHARLHMEPEELSYELRRLVHNEPTRAYADAFAALLPELTTREIYQRMSLLIGAYLYAFSGASRLNELVKEEDADPMAGLLDTAVAFGTAGMVQPART</sequence>
<organism evidence="7 10">
    <name type="scientific">Paracoccus yeei</name>
    <dbReference type="NCBI Taxonomy" id="147645"/>
    <lineage>
        <taxon>Bacteria</taxon>
        <taxon>Pseudomonadati</taxon>
        <taxon>Pseudomonadota</taxon>
        <taxon>Alphaproteobacteria</taxon>
        <taxon>Rhodobacterales</taxon>
        <taxon>Paracoccaceae</taxon>
        <taxon>Paracoccus</taxon>
    </lineage>
</organism>
<dbReference type="GO" id="GO:0000976">
    <property type="term" value="F:transcription cis-regulatory region binding"/>
    <property type="evidence" value="ECO:0007669"/>
    <property type="project" value="TreeGrafter"/>
</dbReference>
<keyword evidence="7" id="KW-0614">Plasmid</keyword>
<evidence type="ECO:0000256" key="4">
    <source>
        <dbReference type="PROSITE-ProRule" id="PRU00335"/>
    </source>
</evidence>
<dbReference type="PANTHER" id="PTHR30055:SF234">
    <property type="entry name" value="HTH-TYPE TRANSCRIPTIONAL REGULATOR BETI"/>
    <property type="match status" value="1"/>
</dbReference>
<feature type="region of interest" description="Disordered" evidence="5">
    <location>
        <begin position="1"/>
        <end position="33"/>
    </location>
</feature>
<evidence type="ECO:0000313" key="12">
    <source>
        <dbReference type="Proteomes" id="UP000324507"/>
    </source>
</evidence>
<dbReference type="PROSITE" id="PS50977">
    <property type="entry name" value="HTH_TETR_2"/>
    <property type="match status" value="1"/>
</dbReference>
<reference evidence="8" key="2">
    <citation type="journal article" date="2018" name="Front. Microbiol.">
        <title>Genome Structure of the Opportunistic Pathogen Paracoccus yeei (Alphaproteobacteria) and Identification of Putative Virulence Factors.</title>
        <authorList>
            <person name="Lasek R."/>
            <person name="Szuplewska M."/>
            <person name="Mitura M."/>
            <person name="Decewicz P."/>
            <person name="Chmielowska C."/>
            <person name="Pawlot A."/>
            <person name="Sentkowska D."/>
            <person name="Czarnecki J."/>
            <person name="Bartosik D."/>
        </authorList>
    </citation>
    <scope>NUCLEOTIDE SEQUENCE</scope>
    <source>
        <strain evidence="8">CCUG 32053</strain>
        <plasmid evidence="8">pYEE2</plasmid>
    </source>
</reference>
<dbReference type="InterPro" id="IPR001647">
    <property type="entry name" value="HTH_TetR"/>
</dbReference>
<dbReference type="PRINTS" id="PR00455">
    <property type="entry name" value="HTHTETR"/>
</dbReference>
<dbReference type="Proteomes" id="UP000272010">
    <property type="component" value="Plasmid pYEE2"/>
</dbReference>
<protein>
    <submittedName>
        <fullName evidence="9">Helix-turn-helix transcriptional regulator</fullName>
    </submittedName>
    <submittedName>
        <fullName evidence="7">TetR family transcriptional regulator</fullName>
    </submittedName>
    <submittedName>
        <fullName evidence="8">TetR/AcrR family transcriptional regulator</fullName>
    </submittedName>
</protein>
<evidence type="ECO:0000313" key="7">
    <source>
        <dbReference type="EMBL" id="ATQ58083.1"/>
    </source>
</evidence>
<dbReference type="Proteomes" id="UP000324507">
    <property type="component" value="Plasmid unnamed4"/>
</dbReference>
<evidence type="ECO:0000256" key="2">
    <source>
        <dbReference type="ARBA" id="ARBA00023125"/>
    </source>
</evidence>
<dbReference type="InterPro" id="IPR050109">
    <property type="entry name" value="HTH-type_TetR-like_transc_reg"/>
</dbReference>
<geneLocation type="plasmid" evidence="8">
    <name>pYEE2</name>
</geneLocation>
<evidence type="ECO:0000313" key="10">
    <source>
        <dbReference type="Proteomes" id="UP000229314"/>
    </source>
</evidence>
<feature type="domain" description="HTH tetR-type" evidence="6">
    <location>
        <begin position="32"/>
        <end position="92"/>
    </location>
</feature>
<keyword evidence="2 4" id="KW-0238">DNA-binding</keyword>
<evidence type="ECO:0000256" key="1">
    <source>
        <dbReference type="ARBA" id="ARBA00023015"/>
    </source>
</evidence>
<dbReference type="Pfam" id="PF00440">
    <property type="entry name" value="TetR_N"/>
    <property type="match status" value="1"/>
</dbReference>
<gene>
    <name evidence="9" type="ORF">FOB51_22175</name>
    <name evidence="8" type="ORF">PY32053_04218</name>
    <name evidence="7" type="ORF">PYTT13_19725</name>
</gene>
<evidence type="ECO:0000313" key="9">
    <source>
        <dbReference type="EMBL" id="QEU10680.1"/>
    </source>
</evidence>
<dbReference type="GO" id="GO:0003700">
    <property type="term" value="F:DNA-binding transcription factor activity"/>
    <property type="evidence" value="ECO:0007669"/>
    <property type="project" value="TreeGrafter"/>
</dbReference>
<dbReference type="InterPro" id="IPR041586">
    <property type="entry name" value="PsrA_TetR_C"/>
</dbReference>